<dbReference type="AlphaFoldDB" id="A0AAN8Z861"/>
<evidence type="ECO:0000256" key="2">
    <source>
        <dbReference type="ARBA" id="ARBA00023163"/>
    </source>
</evidence>
<sequence>MQASINKIHMLMSPENVLEIPNQQCQLQKTIKLEDNVYLPVISDAAVEGQKLSIEEVMRVAGVMYIQSCAKSAEDTFIFSDPYFCSMFELCEEDKRNVELAQLLLASTEKVGCQQFMCAQKLLGFCFLLCSSTGNSVERVVHYFSEALKEKIDKETGRFTSKRSSGREEHPFCLNSNPMFTAYTLQRIPFFQVAQFAGVQEIVEQGDSSEKVHLIDLGIGSGVQWIDFMQASAANPMEITVRSATISKDTINNIGNRLVNFANTMNIPLSFKVVLVTNIRSIRKDQFDIDTEEVVAVYAASCLSTLVAKPESMDSLIEVIKSLRPQMMIFTEVEANLNSCDFVNHFIEAFFFYSVYFDCLETCMD</sequence>
<accession>A0AAN8Z861</accession>
<evidence type="ECO:0000256" key="1">
    <source>
        <dbReference type="ARBA" id="ARBA00023015"/>
    </source>
</evidence>
<name>A0AAN8Z861_9MAGN</name>
<dbReference type="Proteomes" id="UP001370490">
    <property type="component" value="Unassembled WGS sequence"/>
</dbReference>
<gene>
    <name evidence="4" type="ORF">RJ641_004363</name>
</gene>
<comment type="caution">
    <text evidence="4">The sequence shown here is derived from an EMBL/GenBank/DDBJ whole genome shotgun (WGS) entry which is preliminary data.</text>
</comment>
<proteinExistence type="inferred from homology"/>
<keyword evidence="5" id="KW-1185">Reference proteome</keyword>
<keyword evidence="2" id="KW-0804">Transcription</keyword>
<dbReference type="PROSITE" id="PS50985">
    <property type="entry name" value="GRAS"/>
    <property type="match status" value="1"/>
</dbReference>
<dbReference type="PANTHER" id="PTHR31636">
    <property type="entry name" value="OSJNBA0084A10.13 PROTEIN-RELATED"/>
    <property type="match status" value="1"/>
</dbReference>
<comment type="similarity">
    <text evidence="3">Belongs to the GRAS family.</text>
</comment>
<dbReference type="EMBL" id="JBAMMX010000012">
    <property type="protein sequence ID" value="KAK6930269.1"/>
    <property type="molecule type" value="Genomic_DNA"/>
</dbReference>
<comment type="caution">
    <text evidence="3">Lacks conserved residue(s) required for the propagation of feature annotation.</text>
</comment>
<evidence type="ECO:0000313" key="5">
    <source>
        <dbReference type="Proteomes" id="UP001370490"/>
    </source>
</evidence>
<feature type="region of interest" description="Leucine repeat II (LRII)" evidence="3">
    <location>
        <begin position="253"/>
        <end position="285"/>
    </location>
</feature>
<protein>
    <submittedName>
        <fullName evidence="4">Transcription factor GRAS</fullName>
    </submittedName>
</protein>
<keyword evidence="1" id="KW-0805">Transcription regulation</keyword>
<reference evidence="4 5" key="1">
    <citation type="submission" date="2023-12" db="EMBL/GenBank/DDBJ databases">
        <title>A high-quality genome assembly for Dillenia turbinata (Dilleniales).</title>
        <authorList>
            <person name="Chanderbali A."/>
        </authorList>
    </citation>
    <scope>NUCLEOTIDE SEQUENCE [LARGE SCALE GENOMIC DNA]</scope>
    <source>
        <strain evidence="4">LSX21</strain>
        <tissue evidence="4">Leaf</tissue>
    </source>
</reference>
<organism evidence="4 5">
    <name type="scientific">Dillenia turbinata</name>
    <dbReference type="NCBI Taxonomy" id="194707"/>
    <lineage>
        <taxon>Eukaryota</taxon>
        <taxon>Viridiplantae</taxon>
        <taxon>Streptophyta</taxon>
        <taxon>Embryophyta</taxon>
        <taxon>Tracheophyta</taxon>
        <taxon>Spermatophyta</taxon>
        <taxon>Magnoliopsida</taxon>
        <taxon>eudicotyledons</taxon>
        <taxon>Gunneridae</taxon>
        <taxon>Pentapetalae</taxon>
        <taxon>Dilleniales</taxon>
        <taxon>Dilleniaceae</taxon>
        <taxon>Dillenia</taxon>
    </lineage>
</organism>
<dbReference type="Pfam" id="PF03514">
    <property type="entry name" value="GRAS"/>
    <property type="match status" value="1"/>
</dbReference>
<evidence type="ECO:0000256" key="3">
    <source>
        <dbReference type="PROSITE-ProRule" id="PRU01191"/>
    </source>
</evidence>
<evidence type="ECO:0000313" key="4">
    <source>
        <dbReference type="EMBL" id="KAK6930269.1"/>
    </source>
</evidence>
<dbReference type="InterPro" id="IPR005202">
    <property type="entry name" value="TF_GRAS"/>
</dbReference>